<evidence type="ECO:0000256" key="2">
    <source>
        <dbReference type="ARBA" id="ARBA00022801"/>
    </source>
</evidence>
<feature type="binding site" evidence="4">
    <location>
        <position position="93"/>
    </location>
    <ligand>
        <name>Mg(2+)</name>
        <dbReference type="ChEBI" id="CHEBI:18420"/>
        <label>2</label>
    </ligand>
</feature>
<keyword evidence="2" id="KW-0378">Hydrolase</keyword>
<dbReference type="AlphaFoldDB" id="A0A6J4HGP6"/>
<dbReference type="GO" id="GO:0007165">
    <property type="term" value="P:signal transduction"/>
    <property type="evidence" value="ECO:0007669"/>
    <property type="project" value="TreeGrafter"/>
</dbReference>
<feature type="binding site" evidence="4">
    <location>
        <position position="91"/>
    </location>
    <ligand>
        <name>Mg(2+)</name>
        <dbReference type="ChEBI" id="CHEBI:18420"/>
        <label>1</label>
        <note>catalytic</note>
    </ligand>
</feature>
<evidence type="ECO:0008006" key="6">
    <source>
        <dbReference type="Google" id="ProtNLM"/>
    </source>
</evidence>
<evidence type="ECO:0000313" key="5">
    <source>
        <dbReference type="EMBL" id="CAA9222726.1"/>
    </source>
</evidence>
<dbReference type="GO" id="GO:0046872">
    <property type="term" value="F:metal ion binding"/>
    <property type="evidence" value="ECO:0007669"/>
    <property type="project" value="UniProtKB-KW"/>
</dbReference>
<dbReference type="GO" id="GO:0006020">
    <property type="term" value="P:inositol metabolic process"/>
    <property type="evidence" value="ECO:0007669"/>
    <property type="project" value="TreeGrafter"/>
</dbReference>
<evidence type="ECO:0000256" key="1">
    <source>
        <dbReference type="ARBA" id="ARBA00022723"/>
    </source>
</evidence>
<dbReference type="GO" id="GO:0008934">
    <property type="term" value="F:inositol monophosphate 1-phosphatase activity"/>
    <property type="evidence" value="ECO:0007669"/>
    <property type="project" value="TreeGrafter"/>
</dbReference>
<dbReference type="InterPro" id="IPR020583">
    <property type="entry name" value="Inositol_monoP_metal-BS"/>
</dbReference>
<dbReference type="Pfam" id="PF00459">
    <property type="entry name" value="Inositol_P"/>
    <property type="match status" value="1"/>
</dbReference>
<gene>
    <name evidence="5" type="ORF">AVDCRST_MAG76-792</name>
</gene>
<dbReference type="EMBL" id="CADCSZ010000047">
    <property type="protein sequence ID" value="CAA9222726.1"/>
    <property type="molecule type" value="Genomic_DNA"/>
</dbReference>
<dbReference type="PRINTS" id="PR00377">
    <property type="entry name" value="IMPHPHTASES"/>
</dbReference>
<feature type="binding site" evidence="4">
    <location>
        <position position="212"/>
    </location>
    <ligand>
        <name>Mg(2+)</name>
        <dbReference type="ChEBI" id="CHEBI:18420"/>
        <label>1</label>
        <note>catalytic</note>
    </ligand>
</feature>
<name>A0A6J4HGP6_9ACTN</name>
<sequence>MPDASLPACDRRLLERARTLADEAGELAMTGFRSRDLAIDQKPDGTTVTSFDRAVERFLRAGIAASFPDDGVLGEEEDEVKGSSGRRWILDPIDGTDPFSRGVVTWGVLVACEDDHGPLVGISACPWAGEAVAAGRGLGCHWDGRPSSASDRRELAGAVLATSGIEHWAAGTFDRLAAAGVKVRTWGNAYGLALAATGRVDAFFDARVHRWDVAPAPVLMSEAGGCFRTLDGSSSLHAGDALLCGEPLAEPLLALLRG</sequence>
<feature type="binding site" evidence="4">
    <location>
        <position position="94"/>
    </location>
    <ligand>
        <name>Mg(2+)</name>
        <dbReference type="ChEBI" id="CHEBI:18420"/>
        <label>1</label>
        <note>catalytic</note>
    </ligand>
</feature>
<dbReference type="SUPFAM" id="SSF56655">
    <property type="entry name" value="Carbohydrate phosphatase"/>
    <property type="match status" value="1"/>
</dbReference>
<protein>
    <recommendedName>
        <fullName evidence="6">Histidinol-phosphatase</fullName>
    </recommendedName>
</protein>
<dbReference type="Gene3D" id="3.40.190.80">
    <property type="match status" value="1"/>
</dbReference>
<feature type="binding site" evidence="4">
    <location>
        <position position="75"/>
    </location>
    <ligand>
        <name>Mg(2+)</name>
        <dbReference type="ChEBI" id="CHEBI:18420"/>
        <label>1</label>
        <note>catalytic</note>
    </ligand>
</feature>
<evidence type="ECO:0000256" key="4">
    <source>
        <dbReference type="PIRSR" id="PIRSR600760-2"/>
    </source>
</evidence>
<dbReference type="PROSITE" id="PS00629">
    <property type="entry name" value="IMP_1"/>
    <property type="match status" value="1"/>
</dbReference>
<accession>A0A6J4HGP6</accession>
<evidence type="ECO:0000256" key="3">
    <source>
        <dbReference type="ARBA" id="ARBA00022842"/>
    </source>
</evidence>
<dbReference type="PANTHER" id="PTHR20854">
    <property type="entry name" value="INOSITOL MONOPHOSPHATASE"/>
    <property type="match status" value="1"/>
</dbReference>
<organism evidence="5">
    <name type="scientific">uncultured Acidimicrobiales bacterium</name>
    <dbReference type="NCBI Taxonomy" id="310071"/>
    <lineage>
        <taxon>Bacteria</taxon>
        <taxon>Bacillati</taxon>
        <taxon>Actinomycetota</taxon>
        <taxon>Acidimicrobiia</taxon>
        <taxon>Acidimicrobiales</taxon>
        <taxon>environmental samples</taxon>
    </lineage>
</organism>
<keyword evidence="1 4" id="KW-0479">Metal-binding</keyword>
<reference evidence="5" key="1">
    <citation type="submission" date="2020-02" db="EMBL/GenBank/DDBJ databases">
        <authorList>
            <person name="Meier V. D."/>
        </authorList>
    </citation>
    <scope>NUCLEOTIDE SEQUENCE</scope>
    <source>
        <strain evidence="5">AVDCRST_MAG76</strain>
    </source>
</reference>
<dbReference type="Gene3D" id="3.30.540.10">
    <property type="entry name" value="Fructose-1,6-Bisphosphatase, subunit A, domain 1"/>
    <property type="match status" value="1"/>
</dbReference>
<dbReference type="InterPro" id="IPR000760">
    <property type="entry name" value="Inositol_monophosphatase-like"/>
</dbReference>
<proteinExistence type="predicted"/>
<dbReference type="PANTHER" id="PTHR20854:SF4">
    <property type="entry name" value="INOSITOL-1-MONOPHOSPHATASE-RELATED"/>
    <property type="match status" value="1"/>
</dbReference>
<comment type="cofactor">
    <cofactor evidence="4">
        <name>Mg(2+)</name>
        <dbReference type="ChEBI" id="CHEBI:18420"/>
    </cofactor>
</comment>
<keyword evidence="3 4" id="KW-0460">Magnesium</keyword>